<dbReference type="InterPro" id="IPR022573">
    <property type="entry name" value="DUF2887"/>
</dbReference>
<evidence type="ECO:0000313" key="1">
    <source>
        <dbReference type="EMBL" id="MBO0348202.1"/>
    </source>
</evidence>
<comment type="caution">
    <text evidence="1">The sequence shown here is derived from an EMBL/GenBank/DDBJ whole genome shotgun (WGS) entry which is preliminary data.</text>
</comment>
<reference evidence="1 2" key="1">
    <citation type="submission" date="2021-03" db="EMBL/GenBank/DDBJ databases">
        <title>Metabolic Capacity of the Antarctic Cyanobacterium Phormidium pseudopriestleyi that Sustains Oxygenic Photosynthesis in the Presence of Hydrogen Sulfide.</title>
        <authorList>
            <person name="Lumian J.E."/>
            <person name="Jungblut A.D."/>
            <person name="Dillon M.L."/>
            <person name="Hawes I."/>
            <person name="Doran P.T."/>
            <person name="Mackey T.J."/>
            <person name="Dick G.J."/>
            <person name="Grettenberger C.L."/>
            <person name="Sumner D.Y."/>
        </authorList>
    </citation>
    <scope>NUCLEOTIDE SEQUENCE [LARGE SCALE GENOMIC DNA]</scope>
    <source>
        <strain evidence="1 2">FRX01</strain>
    </source>
</reference>
<name>A0ABS3FM74_9CYAN</name>
<proteinExistence type="predicted"/>
<protein>
    <submittedName>
        <fullName evidence="1">DUF2887 domain-containing protein</fullName>
    </submittedName>
</protein>
<organism evidence="1 2">
    <name type="scientific">Phormidium pseudopriestleyi FRX01</name>
    <dbReference type="NCBI Taxonomy" id="1759528"/>
    <lineage>
        <taxon>Bacteria</taxon>
        <taxon>Bacillati</taxon>
        <taxon>Cyanobacteriota</taxon>
        <taxon>Cyanophyceae</taxon>
        <taxon>Oscillatoriophycideae</taxon>
        <taxon>Oscillatoriales</taxon>
        <taxon>Oscillatoriaceae</taxon>
        <taxon>Phormidium</taxon>
    </lineage>
</organism>
<dbReference type="Proteomes" id="UP000664844">
    <property type="component" value="Unassembled WGS sequence"/>
</dbReference>
<dbReference type="Pfam" id="PF11103">
    <property type="entry name" value="DUF2887"/>
    <property type="match status" value="1"/>
</dbReference>
<accession>A0ABS3FM74</accession>
<gene>
    <name evidence="1" type="ORF">J0895_03600</name>
</gene>
<dbReference type="EMBL" id="JAFLQW010000087">
    <property type="protein sequence ID" value="MBO0348202.1"/>
    <property type="molecule type" value="Genomic_DNA"/>
</dbReference>
<sequence length="54" mass="6242">MSFSSIHHSAVSFSLSWLYENKKRFDGLLTPVDHNPSLPLVFLEVQMKRDPILL</sequence>
<evidence type="ECO:0000313" key="2">
    <source>
        <dbReference type="Proteomes" id="UP000664844"/>
    </source>
</evidence>
<keyword evidence="2" id="KW-1185">Reference proteome</keyword>